<sequence>MAKKRPMKERVKNNLKHKVDYDALVAQQQGTTISPLGTSDNPCNRIFTIANVITFTRLILTLCFVFLFASGEHRMLALILYTVAAATDFLDGQVARRTQTVSWVGKIMDPIMDRVLLFTGVLGLMLTGELPEWIAIFVIARDTYLAIAAQFLQRFRQRPVDVVFIGKVSTALLMCGFIDVLLGVPVMRGLNLVNVSFLPLLNANPAPVGMLFIYAGIVCSTITTIIYTKTGISIIRTAPAQRQVSRRAKRRVQREKS</sequence>
<dbReference type="Proteomes" id="UP000070675">
    <property type="component" value="Unassembled WGS sequence"/>
</dbReference>
<keyword evidence="6 12" id="KW-1133">Transmembrane helix</keyword>
<evidence type="ECO:0000256" key="9">
    <source>
        <dbReference type="ARBA" id="ARBA00023209"/>
    </source>
</evidence>
<feature type="transmembrane region" description="Helical" evidence="12">
    <location>
        <begin position="46"/>
        <end position="69"/>
    </location>
</feature>
<keyword evidence="9" id="KW-0594">Phospholipid biosynthesis</keyword>
<keyword evidence="8 12" id="KW-0472">Membrane</keyword>
<reference evidence="14" key="1">
    <citation type="submission" date="2016-01" db="EMBL/GenBank/DDBJ databases">
        <authorList>
            <person name="Mitreva M."/>
            <person name="Pepin K.H."/>
            <person name="Mihindukulasuriya K.A."/>
            <person name="Fulton R."/>
            <person name="Fronick C."/>
            <person name="O'Laughlin M."/>
            <person name="Miner T."/>
            <person name="Herter B."/>
            <person name="Rosa B.A."/>
            <person name="Cordes M."/>
            <person name="Tomlinson C."/>
            <person name="Wollam A."/>
            <person name="Palsikar V.B."/>
            <person name="Mardis E.R."/>
            <person name="Wilson R.K."/>
        </authorList>
    </citation>
    <scope>NUCLEOTIDE SEQUENCE [LARGE SCALE GENOMIC DNA]</scope>
    <source>
        <strain evidence="14">DNF00019</strain>
    </source>
</reference>
<evidence type="ECO:0000256" key="8">
    <source>
        <dbReference type="ARBA" id="ARBA00023136"/>
    </source>
</evidence>
<evidence type="ECO:0000256" key="1">
    <source>
        <dbReference type="ARBA" id="ARBA00004141"/>
    </source>
</evidence>
<keyword evidence="10" id="KW-1208">Phospholipid metabolism</keyword>
<evidence type="ECO:0000256" key="3">
    <source>
        <dbReference type="ARBA" id="ARBA00022516"/>
    </source>
</evidence>
<dbReference type="EMBL" id="LSCR01000029">
    <property type="protein sequence ID" value="KXB33787.1"/>
    <property type="molecule type" value="Genomic_DNA"/>
</dbReference>
<feature type="transmembrane region" description="Helical" evidence="12">
    <location>
        <begin position="164"/>
        <end position="186"/>
    </location>
</feature>
<evidence type="ECO:0000256" key="11">
    <source>
        <dbReference type="RuleBase" id="RU003750"/>
    </source>
</evidence>
<comment type="subcellular location">
    <subcellularLocation>
        <location evidence="1">Membrane</location>
        <topology evidence="1">Multi-pass membrane protein</topology>
    </subcellularLocation>
</comment>
<dbReference type="STRING" id="1393034.HMPREF3192_01016"/>
<dbReference type="Pfam" id="PF01066">
    <property type="entry name" value="CDP-OH_P_transf"/>
    <property type="match status" value="1"/>
</dbReference>
<dbReference type="InterPro" id="IPR048254">
    <property type="entry name" value="CDP_ALCOHOL_P_TRANSF_CS"/>
</dbReference>
<evidence type="ECO:0000256" key="4">
    <source>
        <dbReference type="ARBA" id="ARBA00022679"/>
    </source>
</evidence>
<feature type="transmembrane region" description="Helical" evidence="12">
    <location>
        <begin position="111"/>
        <end position="127"/>
    </location>
</feature>
<dbReference type="PROSITE" id="PS00379">
    <property type="entry name" value="CDP_ALCOHOL_P_TRANSF"/>
    <property type="match status" value="1"/>
</dbReference>
<evidence type="ECO:0000256" key="7">
    <source>
        <dbReference type="ARBA" id="ARBA00023098"/>
    </source>
</evidence>
<dbReference type="PATRIC" id="fig|1393034.3.peg.980"/>
<comment type="similarity">
    <text evidence="2 11">Belongs to the CDP-alcohol phosphatidyltransferase class-I family.</text>
</comment>
<dbReference type="GO" id="GO:0016780">
    <property type="term" value="F:phosphotransferase activity, for other substituted phosphate groups"/>
    <property type="evidence" value="ECO:0007669"/>
    <property type="project" value="InterPro"/>
</dbReference>
<evidence type="ECO:0000256" key="10">
    <source>
        <dbReference type="ARBA" id="ARBA00023264"/>
    </source>
</evidence>
<evidence type="ECO:0000256" key="5">
    <source>
        <dbReference type="ARBA" id="ARBA00022692"/>
    </source>
</evidence>
<keyword evidence="7" id="KW-0443">Lipid metabolism</keyword>
<dbReference type="OrthoDB" id="9796672at2"/>
<keyword evidence="5 12" id="KW-0812">Transmembrane</keyword>
<evidence type="ECO:0000313" key="14">
    <source>
        <dbReference type="Proteomes" id="UP000070675"/>
    </source>
</evidence>
<dbReference type="RefSeq" id="WP_066305782.1">
    <property type="nucleotide sequence ID" value="NZ_KQ959507.1"/>
</dbReference>
<accession>A0A133XS79</accession>
<dbReference type="Gene3D" id="1.20.120.1760">
    <property type="match status" value="1"/>
</dbReference>
<evidence type="ECO:0000256" key="2">
    <source>
        <dbReference type="ARBA" id="ARBA00010441"/>
    </source>
</evidence>
<dbReference type="GO" id="GO:0016020">
    <property type="term" value="C:membrane"/>
    <property type="evidence" value="ECO:0007669"/>
    <property type="project" value="UniProtKB-SubCell"/>
</dbReference>
<evidence type="ECO:0000256" key="12">
    <source>
        <dbReference type="SAM" id="Phobius"/>
    </source>
</evidence>
<feature type="transmembrane region" description="Helical" evidence="12">
    <location>
        <begin position="206"/>
        <end position="227"/>
    </location>
</feature>
<name>A0A133XS79_9ACTN</name>
<evidence type="ECO:0000256" key="6">
    <source>
        <dbReference type="ARBA" id="ARBA00022989"/>
    </source>
</evidence>
<keyword evidence="4 11" id="KW-0808">Transferase</keyword>
<dbReference type="InterPro" id="IPR043130">
    <property type="entry name" value="CDP-OH_PTrfase_TM_dom"/>
</dbReference>
<keyword evidence="14" id="KW-1185">Reference proteome</keyword>
<dbReference type="PANTHER" id="PTHR14269">
    <property type="entry name" value="CDP-DIACYLGLYCEROL--GLYCEROL-3-PHOSPHATE 3-PHOSPHATIDYLTRANSFERASE-RELATED"/>
    <property type="match status" value="1"/>
</dbReference>
<dbReference type="AlphaFoldDB" id="A0A133XS79"/>
<dbReference type="InterPro" id="IPR000462">
    <property type="entry name" value="CDP-OH_P_trans"/>
</dbReference>
<evidence type="ECO:0000313" key="13">
    <source>
        <dbReference type="EMBL" id="KXB33787.1"/>
    </source>
</evidence>
<dbReference type="InterPro" id="IPR050324">
    <property type="entry name" value="CDP-alcohol_PTase-I"/>
</dbReference>
<dbReference type="PANTHER" id="PTHR14269:SF11">
    <property type="entry name" value="CDP-DIACYLGLYCEROL--GLYCEROL-3-PHOSPHATE 3-PHOSPHATIDYLTRANSFERASE"/>
    <property type="match status" value="1"/>
</dbReference>
<dbReference type="GO" id="GO:0046474">
    <property type="term" value="P:glycerophospholipid biosynthetic process"/>
    <property type="evidence" value="ECO:0007669"/>
    <property type="project" value="TreeGrafter"/>
</dbReference>
<protein>
    <submittedName>
        <fullName evidence="13">CDP-alcohol phosphatidyltransferase</fullName>
    </submittedName>
</protein>
<organism evidence="13 14">
    <name type="scientific">Atopobium deltae</name>
    <dbReference type="NCBI Taxonomy" id="1393034"/>
    <lineage>
        <taxon>Bacteria</taxon>
        <taxon>Bacillati</taxon>
        <taxon>Actinomycetota</taxon>
        <taxon>Coriobacteriia</taxon>
        <taxon>Coriobacteriales</taxon>
        <taxon>Atopobiaceae</taxon>
        <taxon>Atopobium</taxon>
    </lineage>
</organism>
<comment type="caution">
    <text evidence="13">The sequence shown here is derived from an EMBL/GenBank/DDBJ whole genome shotgun (WGS) entry which is preliminary data.</text>
</comment>
<gene>
    <name evidence="13" type="ORF">HMPREF3192_01016</name>
</gene>
<proteinExistence type="inferred from homology"/>
<keyword evidence="3" id="KW-0444">Lipid biosynthesis</keyword>